<name>A0A6A5UC97_9PLEO</name>
<keyword evidence="2" id="KW-1185">Reference proteome</keyword>
<evidence type="ECO:0000313" key="1">
    <source>
        <dbReference type="EMBL" id="KAF1962314.1"/>
    </source>
</evidence>
<sequence length="252" mass="29398">MQILSFTALPSEIRNHVCSFCTPFTSHARDFMGLLLASKQIRAEYESEAVDIMVKYIASLKQAWPHAEELRIDRPTKFSDLVTITVRLPVSLYYPSSETSEAERNRHFRRGSQLEPCLASLFTLHLSKLTFTCYDNQPDDWSGLADVPTGLLYDITNFLIIPSALERSQLEARRHRTLRVVQPTRVRKVCYKWYQHEHSTGWNRLDVESRHTRFFLTEPIWWEVPNAQTLVTNWGSSSRDEVFFDIDIEQRG</sequence>
<dbReference type="OrthoDB" id="3777618at2759"/>
<evidence type="ECO:0000313" key="2">
    <source>
        <dbReference type="Proteomes" id="UP000800035"/>
    </source>
</evidence>
<dbReference type="Proteomes" id="UP000800035">
    <property type="component" value="Unassembled WGS sequence"/>
</dbReference>
<evidence type="ECO:0008006" key="3">
    <source>
        <dbReference type="Google" id="ProtNLM"/>
    </source>
</evidence>
<accession>A0A6A5UC97</accession>
<protein>
    <recommendedName>
        <fullName evidence="3">F-box domain-containing protein</fullName>
    </recommendedName>
</protein>
<gene>
    <name evidence="1" type="ORF">CC80DRAFT_542630</name>
</gene>
<organism evidence="1 2">
    <name type="scientific">Byssothecium circinans</name>
    <dbReference type="NCBI Taxonomy" id="147558"/>
    <lineage>
        <taxon>Eukaryota</taxon>
        <taxon>Fungi</taxon>
        <taxon>Dikarya</taxon>
        <taxon>Ascomycota</taxon>
        <taxon>Pezizomycotina</taxon>
        <taxon>Dothideomycetes</taxon>
        <taxon>Pleosporomycetidae</taxon>
        <taxon>Pleosporales</taxon>
        <taxon>Massarineae</taxon>
        <taxon>Massarinaceae</taxon>
        <taxon>Byssothecium</taxon>
    </lineage>
</organism>
<reference evidence="1" key="1">
    <citation type="journal article" date="2020" name="Stud. Mycol.">
        <title>101 Dothideomycetes genomes: a test case for predicting lifestyles and emergence of pathogens.</title>
        <authorList>
            <person name="Haridas S."/>
            <person name="Albert R."/>
            <person name="Binder M."/>
            <person name="Bloem J."/>
            <person name="Labutti K."/>
            <person name="Salamov A."/>
            <person name="Andreopoulos B."/>
            <person name="Baker S."/>
            <person name="Barry K."/>
            <person name="Bills G."/>
            <person name="Bluhm B."/>
            <person name="Cannon C."/>
            <person name="Castanera R."/>
            <person name="Culley D."/>
            <person name="Daum C."/>
            <person name="Ezra D."/>
            <person name="Gonzalez J."/>
            <person name="Henrissat B."/>
            <person name="Kuo A."/>
            <person name="Liang C."/>
            <person name="Lipzen A."/>
            <person name="Lutzoni F."/>
            <person name="Magnuson J."/>
            <person name="Mondo S."/>
            <person name="Nolan M."/>
            <person name="Ohm R."/>
            <person name="Pangilinan J."/>
            <person name="Park H.-J."/>
            <person name="Ramirez L."/>
            <person name="Alfaro M."/>
            <person name="Sun H."/>
            <person name="Tritt A."/>
            <person name="Yoshinaga Y."/>
            <person name="Zwiers L.-H."/>
            <person name="Turgeon B."/>
            <person name="Goodwin S."/>
            <person name="Spatafora J."/>
            <person name="Crous P."/>
            <person name="Grigoriev I."/>
        </authorList>
    </citation>
    <scope>NUCLEOTIDE SEQUENCE</scope>
    <source>
        <strain evidence="1">CBS 675.92</strain>
    </source>
</reference>
<proteinExistence type="predicted"/>
<dbReference type="EMBL" id="ML976979">
    <property type="protein sequence ID" value="KAF1962314.1"/>
    <property type="molecule type" value="Genomic_DNA"/>
</dbReference>
<dbReference type="AlphaFoldDB" id="A0A6A5UC97"/>